<comment type="caution">
    <text evidence="2">The sequence shown here is derived from an EMBL/GenBank/DDBJ whole genome shotgun (WGS) entry which is preliminary data.</text>
</comment>
<dbReference type="Proteomes" id="UP000722791">
    <property type="component" value="Unassembled WGS sequence"/>
</dbReference>
<accession>A0A8J4D994</accession>
<evidence type="ECO:0000313" key="3">
    <source>
        <dbReference type="Proteomes" id="UP000722791"/>
    </source>
</evidence>
<organism evidence="2 3">
    <name type="scientific">Volvox reticuliferus</name>
    <dbReference type="NCBI Taxonomy" id="1737510"/>
    <lineage>
        <taxon>Eukaryota</taxon>
        <taxon>Viridiplantae</taxon>
        <taxon>Chlorophyta</taxon>
        <taxon>core chlorophytes</taxon>
        <taxon>Chlorophyceae</taxon>
        <taxon>CS clade</taxon>
        <taxon>Chlamydomonadales</taxon>
        <taxon>Volvocaceae</taxon>
        <taxon>Volvox</taxon>
    </lineage>
</organism>
<proteinExistence type="predicted"/>
<protein>
    <submittedName>
        <fullName evidence="2">Uncharacterized protein</fullName>
    </submittedName>
</protein>
<evidence type="ECO:0000313" key="2">
    <source>
        <dbReference type="EMBL" id="GIL97534.1"/>
    </source>
</evidence>
<name>A0A8J4D994_9CHLO</name>
<dbReference type="AlphaFoldDB" id="A0A8J4D994"/>
<feature type="region of interest" description="Disordered" evidence="1">
    <location>
        <begin position="37"/>
        <end position="85"/>
    </location>
</feature>
<sequence length="196" mass="21662">MTKIPLLLVGRLQWRRVPHPLRSPAKLPSLVQVDLARSPEAQRSSPRLQPTPPPSNPYHRRQRPPSPPWLSPEPPGQQQLGGMRARRVKRTRVMWWHESCCHEHLARDEPPLGAGRPGGLSGGGATDVLTAASPYAGMRFVVAVSFSKDQLWPRPQPWLRLGAEWGRGVLQTLRTARSSSGAAAWGRTAARDHCAA</sequence>
<evidence type="ECO:0000256" key="1">
    <source>
        <dbReference type="SAM" id="MobiDB-lite"/>
    </source>
</evidence>
<feature type="compositionally biased region" description="Pro residues" evidence="1">
    <location>
        <begin position="64"/>
        <end position="75"/>
    </location>
</feature>
<dbReference type="EMBL" id="BNCQ01000004">
    <property type="protein sequence ID" value="GIL97534.1"/>
    <property type="molecule type" value="Genomic_DNA"/>
</dbReference>
<reference evidence="2" key="1">
    <citation type="journal article" date="2021" name="Proc. Natl. Acad. Sci. U.S.A.">
        <title>Three genomes in the algal genus Volvox reveal the fate of a haploid sex-determining region after a transition to homothallism.</title>
        <authorList>
            <person name="Yamamoto K."/>
            <person name="Hamaji T."/>
            <person name="Kawai-Toyooka H."/>
            <person name="Matsuzaki R."/>
            <person name="Takahashi F."/>
            <person name="Nishimura Y."/>
            <person name="Kawachi M."/>
            <person name="Noguchi H."/>
            <person name="Minakuchi Y."/>
            <person name="Umen J.G."/>
            <person name="Toyoda A."/>
            <person name="Nozaki H."/>
        </authorList>
    </citation>
    <scope>NUCLEOTIDE SEQUENCE</scope>
    <source>
        <strain evidence="2">NIES-3785</strain>
    </source>
</reference>
<gene>
    <name evidence="2" type="ORF">Vretimale_3177</name>
</gene>